<keyword evidence="2" id="KW-1185">Reference proteome</keyword>
<dbReference type="EMBL" id="VRYZ01000006">
    <property type="protein sequence ID" value="TXS90516.1"/>
    <property type="molecule type" value="Genomic_DNA"/>
</dbReference>
<dbReference type="AlphaFoldDB" id="A0A5C8ZPU9"/>
<proteinExistence type="predicted"/>
<protein>
    <submittedName>
        <fullName evidence="1">TIGR02444 family protein</fullName>
    </submittedName>
</protein>
<sequence length="155" mass="17043">MDNPFWNYSLSHYSKPDVEALCLAAQDELGADVNLLLYAAWLASRGRVLEADQLANLLADTAVLRESVIAPLRELRRQWRGLAQIPLLREQLKTLELQAERQLQDSLYRSDCGRLVAPGEDTASANLALVLRAAGADRRDAHERAALLAAALVAA</sequence>
<dbReference type="OrthoDB" id="5795846at2"/>
<evidence type="ECO:0000313" key="2">
    <source>
        <dbReference type="Proteomes" id="UP000321933"/>
    </source>
</evidence>
<dbReference type="Proteomes" id="UP000321933">
    <property type="component" value="Unassembled WGS sequence"/>
</dbReference>
<accession>A0A5C8ZPU9</accession>
<gene>
    <name evidence="1" type="ORF">FVW59_14360</name>
</gene>
<comment type="caution">
    <text evidence="1">The sequence shown here is derived from an EMBL/GenBank/DDBJ whole genome shotgun (WGS) entry which is preliminary data.</text>
</comment>
<dbReference type="InterPro" id="IPR012659">
    <property type="entry name" value="CHP02444"/>
</dbReference>
<reference evidence="1 2" key="1">
    <citation type="submission" date="2019-08" db="EMBL/GenBank/DDBJ databases">
        <title>Parahaliea maris sp. nov., isolated from the surface seawater.</title>
        <authorList>
            <person name="Liu Y."/>
        </authorList>
    </citation>
    <scope>NUCLEOTIDE SEQUENCE [LARGE SCALE GENOMIC DNA]</scope>
    <source>
        <strain evidence="1 2">S2-26</strain>
    </source>
</reference>
<dbReference type="NCBIfam" id="TIGR02444">
    <property type="entry name" value="TIGR02444 family protein"/>
    <property type="match status" value="1"/>
</dbReference>
<dbReference type="RefSeq" id="WP_148065042.1">
    <property type="nucleotide sequence ID" value="NZ_VRYZ01000006.1"/>
</dbReference>
<evidence type="ECO:0000313" key="1">
    <source>
        <dbReference type="EMBL" id="TXS90516.1"/>
    </source>
</evidence>
<dbReference type="Pfam" id="PF09523">
    <property type="entry name" value="DUF2390"/>
    <property type="match status" value="1"/>
</dbReference>
<organism evidence="1 2">
    <name type="scientific">Parahaliea aestuarii</name>
    <dbReference type="NCBI Taxonomy" id="1852021"/>
    <lineage>
        <taxon>Bacteria</taxon>
        <taxon>Pseudomonadati</taxon>
        <taxon>Pseudomonadota</taxon>
        <taxon>Gammaproteobacteria</taxon>
        <taxon>Cellvibrionales</taxon>
        <taxon>Halieaceae</taxon>
        <taxon>Parahaliea</taxon>
    </lineage>
</organism>
<name>A0A5C8ZPU9_9GAMM</name>